<comment type="similarity">
    <text evidence="1">Belongs to the expansin family.</text>
</comment>
<evidence type="ECO:0008006" key="6">
    <source>
        <dbReference type="Google" id="ProtNLM"/>
    </source>
</evidence>
<gene>
    <name evidence="4" type="ORF">Cgig2_001963</name>
</gene>
<dbReference type="InterPro" id="IPR007117">
    <property type="entry name" value="Expansin_CBD"/>
</dbReference>
<dbReference type="InterPro" id="IPR009009">
    <property type="entry name" value="RlpA-like_DPBB"/>
</dbReference>
<dbReference type="SUPFAM" id="SSF50685">
    <property type="entry name" value="Barwin-like endoglucanases"/>
    <property type="match status" value="1"/>
</dbReference>
<dbReference type="GO" id="GO:0009506">
    <property type="term" value="C:plasmodesma"/>
    <property type="evidence" value="ECO:0007669"/>
    <property type="project" value="TreeGrafter"/>
</dbReference>
<evidence type="ECO:0000313" key="5">
    <source>
        <dbReference type="Proteomes" id="UP001153076"/>
    </source>
</evidence>
<dbReference type="EMBL" id="JAKOGI010000676">
    <property type="protein sequence ID" value="KAJ8431640.1"/>
    <property type="molecule type" value="Genomic_DNA"/>
</dbReference>
<protein>
    <recommendedName>
        <fullName evidence="6">Expansin-like A2</fullName>
    </recommendedName>
</protein>
<keyword evidence="5" id="KW-1185">Reference proteome</keyword>
<accession>A0A9Q1Q874</accession>
<evidence type="ECO:0000313" key="4">
    <source>
        <dbReference type="EMBL" id="KAJ8431640.1"/>
    </source>
</evidence>
<dbReference type="Gene3D" id="2.60.40.760">
    <property type="entry name" value="Expansin, cellulose-binding-like domain"/>
    <property type="match status" value="1"/>
</dbReference>
<dbReference type="InterPro" id="IPR007112">
    <property type="entry name" value="Expansin/allergen_DPBB_dom"/>
</dbReference>
<comment type="caution">
    <text evidence="4">The sequence shown here is derived from an EMBL/GenBank/DDBJ whole genome shotgun (WGS) entry which is preliminary data.</text>
</comment>
<feature type="domain" description="Expansin-like CBD" evidence="3">
    <location>
        <begin position="212"/>
        <end position="294"/>
    </location>
</feature>
<name>A0A9Q1Q874_9CARY</name>
<feature type="domain" description="Expansin-like EG45" evidence="2">
    <location>
        <begin position="80"/>
        <end position="198"/>
    </location>
</feature>
<reference evidence="4" key="1">
    <citation type="submission" date="2022-04" db="EMBL/GenBank/DDBJ databases">
        <title>Carnegiea gigantea Genome sequencing and assembly v2.</title>
        <authorList>
            <person name="Copetti D."/>
            <person name="Sanderson M.J."/>
            <person name="Burquez A."/>
            <person name="Wojciechowski M.F."/>
        </authorList>
    </citation>
    <scope>NUCLEOTIDE SEQUENCE</scope>
    <source>
        <strain evidence="4">SGP5-SGP5p</strain>
        <tissue evidence="4">Aerial part</tissue>
    </source>
</reference>
<dbReference type="InterPro" id="IPR007118">
    <property type="entry name" value="Expan_Lol_pI"/>
</dbReference>
<dbReference type="AlphaFoldDB" id="A0A9Q1Q874"/>
<dbReference type="PROSITE" id="PS50842">
    <property type="entry name" value="EXPANSIN_EG45"/>
    <property type="match status" value="1"/>
</dbReference>
<dbReference type="GO" id="GO:0005576">
    <property type="term" value="C:extracellular region"/>
    <property type="evidence" value="ECO:0007669"/>
    <property type="project" value="InterPro"/>
</dbReference>
<dbReference type="Proteomes" id="UP001153076">
    <property type="component" value="Unassembled WGS sequence"/>
</dbReference>
<dbReference type="Pfam" id="PF01357">
    <property type="entry name" value="Expansin_C"/>
    <property type="match status" value="1"/>
</dbReference>
<sequence length="316" mass="34966">MGVYQGSGFSSQTLKFLQTFPSDDVYRASGVDANSSTMALATFISTIRDRCIGRLPMRSRSGRRSRGHCYPEVPPRGLKVCSCSSNQTGEQPLSPHRCGDATTRARASGLLAAGSPSLFKQGAGCGTCFKLRCKNFALCKSQGTKVILSESHGDNTTAFVLSRNAFAAMANNETTQILLNLGVIDIEYKRVTCDYENQSLALRVEDYSNKPYYLAIKVLYQGGQTEITAVNVAPVNSRQWISMRRSFGAVWDTNEQLTGPLKFRFLVTSGYRRKYVLAQRDFPTDWKNGLIYDVGVQVTDIALENCHPLPCDRSTW</sequence>
<dbReference type="OrthoDB" id="406505at2759"/>
<dbReference type="GO" id="GO:0009505">
    <property type="term" value="C:plant-type cell wall"/>
    <property type="evidence" value="ECO:0007669"/>
    <property type="project" value="TreeGrafter"/>
</dbReference>
<dbReference type="InterPro" id="IPR036749">
    <property type="entry name" value="Expansin_CBD_sf"/>
</dbReference>
<dbReference type="PRINTS" id="PR01225">
    <property type="entry name" value="EXPANSNFAMLY"/>
</dbReference>
<dbReference type="PANTHER" id="PTHR31692">
    <property type="entry name" value="EXPANSIN-B3"/>
    <property type="match status" value="1"/>
</dbReference>
<dbReference type="SUPFAM" id="SSF49590">
    <property type="entry name" value="PHL pollen allergen"/>
    <property type="match status" value="1"/>
</dbReference>
<organism evidence="4 5">
    <name type="scientific">Carnegiea gigantea</name>
    <dbReference type="NCBI Taxonomy" id="171969"/>
    <lineage>
        <taxon>Eukaryota</taxon>
        <taxon>Viridiplantae</taxon>
        <taxon>Streptophyta</taxon>
        <taxon>Embryophyta</taxon>
        <taxon>Tracheophyta</taxon>
        <taxon>Spermatophyta</taxon>
        <taxon>Magnoliopsida</taxon>
        <taxon>eudicotyledons</taxon>
        <taxon>Gunneridae</taxon>
        <taxon>Pentapetalae</taxon>
        <taxon>Caryophyllales</taxon>
        <taxon>Cactineae</taxon>
        <taxon>Cactaceae</taxon>
        <taxon>Cactoideae</taxon>
        <taxon>Echinocereeae</taxon>
        <taxon>Carnegiea</taxon>
    </lineage>
</organism>
<dbReference type="Gene3D" id="2.40.40.10">
    <property type="entry name" value="RlpA-like domain"/>
    <property type="match status" value="1"/>
</dbReference>
<proteinExistence type="inferred from homology"/>
<evidence type="ECO:0000259" key="3">
    <source>
        <dbReference type="PROSITE" id="PS50843"/>
    </source>
</evidence>
<dbReference type="PANTHER" id="PTHR31692:SF4">
    <property type="entry name" value="EXPANSIN-LIKE A1-RELATED"/>
    <property type="match status" value="1"/>
</dbReference>
<dbReference type="InterPro" id="IPR036908">
    <property type="entry name" value="RlpA-like_sf"/>
</dbReference>
<evidence type="ECO:0000256" key="1">
    <source>
        <dbReference type="RuleBase" id="RU003460"/>
    </source>
</evidence>
<dbReference type="GO" id="GO:0009653">
    <property type="term" value="P:anatomical structure morphogenesis"/>
    <property type="evidence" value="ECO:0007669"/>
    <property type="project" value="UniProtKB-ARBA"/>
</dbReference>
<evidence type="ECO:0000259" key="2">
    <source>
        <dbReference type="PROSITE" id="PS50842"/>
    </source>
</evidence>
<dbReference type="Pfam" id="PF03330">
    <property type="entry name" value="DPBB_1"/>
    <property type="match status" value="1"/>
</dbReference>
<dbReference type="PROSITE" id="PS50843">
    <property type="entry name" value="EXPANSIN_CBD"/>
    <property type="match status" value="1"/>
</dbReference>